<dbReference type="RefSeq" id="XP_018998803.1">
    <property type="nucleotide sequence ID" value="XM_019134098.1"/>
</dbReference>
<proteinExistence type="predicted"/>
<dbReference type="AlphaFoldDB" id="A0A1E3I8R2"/>
<dbReference type="GeneID" id="30152145"/>
<sequence length="230" mass="25894">MASTPQIPHHDKLGSPGWWPELESTLRSMIASKVAEAFRELDHIHAHPVPGQGNVDERGTVYKAERLDWHVFANQTRSDYFSTVQGVWIAHVKVLRKLRSRGIIYQRLRLVGLSHPMCEMSLVPLIAYSLTIVSTLFEPLMRNYLIRSNTFPLHDDPTNYSPTLMAVIHMFALLGYCLADIFGLTQLEASDDETCCKGNSKGVGCYEETASDVGELSGRARHMEKSHEIV</sequence>
<gene>
    <name evidence="1" type="ORF">L202_00836</name>
</gene>
<evidence type="ECO:0000313" key="1">
    <source>
        <dbReference type="EMBL" id="ODN85000.1"/>
    </source>
</evidence>
<keyword evidence="2" id="KW-1185">Reference proteome</keyword>
<evidence type="ECO:0000313" key="2">
    <source>
        <dbReference type="Proteomes" id="UP000094065"/>
    </source>
</evidence>
<dbReference type="EMBL" id="AWGJ01000001">
    <property type="protein sequence ID" value="ODN85000.1"/>
    <property type="molecule type" value="Genomic_DNA"/>
</dbReference>
<reference evidence="1 2" key="1">
    <citation type="submission" date="2016-06" db="EMBL/GenBank/DDBJ databases">
        <title>Evolution of pathogenesis and genome organization in the Tremellales.</title>
        <authorList>
            <person name="Cuomo C."/>
            <person name="Litvintseva A."/>
            <person name="Heitman J."/>
            <person name="Chen Y."/>
            <person name="Sun S."/>
            <person name="Springer D."/>
            <person name="Dromer F."/>
            <person name="Young S."/>
            <person name="Zeng Q."/>
            <person name="Chapman S."/>
            <person name="Gujja S."/>
            <person name="Saif S."/>
            <person name="Birren B."/>
        </authorList>
    </citation>
    <scope>NUCLEOTIDE SEQUENCE [LARGE SCALE GENOMIC DNA]</scope>
    <source>
        <strain evidence="1 2">CBS 6039</strain>
    </source>
</reference>
<protein>
    <submittedName>
        <fullName evidence="1">Uncharacterized protein</fullName>
    </submittedName>
</protein>
<organism evidence="1 2">
    <name type="scientific">Cryptococcus amylolentus CBS 6039</name>
    <dbReference type="NCBI Taxonomy" id="1295533"/>
    <lineage>
        <taxon>Eukaryota</taxon>
        <taxon>Fungi</taxon>
        <taxon>Dikarya</taxon>
        <taxon>Basidiomycota</taxon>
        <taxon>Agaricomycotina</taxon>
        <taxon>Tremellomycetes</taxon>
        <taxon>Tremellales</taxon>
        <taxon>Cryptococcaceae</taxon>
        <taxon>Cryptococcus</taxon>
    </lineage>
</organism>
<accession>A0A1E3I8R2</accession>
<name>A0A1E3I8R2_9TREE</name>
<comment type="caution">
    <text evidence="1">The sequence shown here is derived from an EMBL/GenBank/DDBJ whole genome shotgun (WGS) entry which is preliminary data.</text>
</comment>
<dbReference type="Proteomes" id="UP000094065">
    <property type="component" value="Unassembled WGS sequence"/>
</dbReference>